<dbReference type="Pfam" id="PF03661">
    <property type="entry name" value="TMEM33_Pom33"/>
    <property type="match status" value="1"/>
</dbReference>
<gene>
    <name evidence="2" type="ORF">PUMCH_002828</name>
</gene>
<feature type="transmembrane region" description="Helical" evidence="1">
    <location>
        <begin position="206"/>
        <end position="228"/>
    </location>
</feature>
<feature type="transmembrane region" description="Helical" evidence="1">
    <location>
        <begin position="148"/>
        <end position="167"/>
    </location>
</feature>
<feature type="transmembrane region" description="Helical" evidence="1">
    <location>
        <begin position="63"/>
        <end position="82"/>
    </location>
</feature>
<proteinExistence type="predicted"/>
<name>A0AAX4HAD8_9ASCO</name>
<evidence type="ECO:0000256" key="1">
    <source>
        <dbReference type="SAM" id="Phobius"/>
    </source>
</evidence>
<feature type="transmembrane region" description="Helical" evidence="1">
    <location>
        <begin position="88"/>
        <end position="111"/>
    </location>
</feature>
<dbReference type="Proteomes" id="UP001338582">
    <property type="component" value="Chromosome 3"/>
</dbReference>
<dbReference type="InterPro" id="IPR005344">
    <property type="entry name" value="TMEM33/Pom33"/>
</dbReference>
<evidence type="ECO:0000313" key="2">
    <source>
        <dbReference type="EMBL" id="WPK25511.1"/>
    </source>
</evidence>
<dbReference type="KEGG" id="asau:88173892"/>
<keyword evidence="1" id="KW-0812">Transmembrane</keyword>
<dbReference type="AlphaFoldDB" id="A0AAX4HAD8"/>
<dbReference type="GO" id="GO:0016020">
    <property type="term" value="C:membrane"/>
    <property type="evidence" value="ECO:0007669"/>
    <property type="project" value="InterPro"/>
</dbReference>
<feature type="transmembrane region" description="Helical" evidence="1">
    <location>
        <begin position="179"/>
        <end position="200"/>
    </location>
</feature>
<keyword evidence="1" id="KW-0472">Membrane</keyword>
<dbReference type="RefSeq" id="XP_062877893.1">
    <property type="nucleotide sequence ID" value="XM_063021823.1"/>
</dbReference>
<dbReference type="EMBL" id="CP138896">
    <property type="protein sequence ID" value="WPK25511.1"/>
    <property type="molecule type" value="Genomic_DNA"/>
</dbReference>
<evidence type="ECO:0000313" key="3">
    <source>
        <dbReference type="Proteomes" id="UP001338582"/>
    </source>
</evidence>
<dbReference type="GeneID" id="88173892"/>
<reference evidence="2 3" key="1">
    <citation type="submission" date="2023-10" db="EMBL/GenBank/DDBJ databases">
        <title>Draft Genome Sequence of Candida saopaulonensis from a very Premature Infant with Sepsis.</title>
        <authorList>
            <person name="Ning Y."/>
            <person name="Dai R."/>
            <person name="Xiao M."/>
            <person name="Xu Y."/>
            <person name="Yan Q."/>
            <person name="Zhang L."/>
        </authorList>
    </citation>
    <scope>NUCLEOTIDE SEQUENCE [LARGE SCALE GENOMIC DNA]</scope>
    <source>
        <strain evidence="2 3">19XY460</strain>
    </source>
</reference>
<accession>A0AAX4HAD8</accession>
<protein>
    <submittedName>
        <fullName evidence="2">Uncharacterized protein</fullName>
    </submittedName>
</protein>
<keyword evidence="3" id="KW-1185">Reference proteome</keyword>
<sequence>MQSPQPSQNPAPGQPLNIQMIVSAIVNAPELRAAARALLNVTQYIADYLAVACGCLSGNTGKALWIGSHVSCFLGFFLYVLTQASWCYMLSVLGAVFTFAVSVCQQFEVLACEASQNKEKIPIAQLVNLESTMLLGAALLHLTTPQNGLKLVSFAVFSWIHLASYVLNDVLPINSFTSSLFPVFGCIEPVLLSVACYVDYFVVAVYYFQVIWRQVSLVYALIFTYLSVRRMEHSELSRISLYNLVRFFHKLSQKPNVPAPISRFADAVKLFVEAMIPIGATGNGYHGPPGNEAASSKTRATSIFFDRVSIIDDLE</sequence>
<organism evidence="2 3">
    <name type="scientific">Australozyma saopauloensis</name>
    <dbReference type="NCBI Taxonomy" id="291208"/>
    <lineage>
        <taxon>Eukaryota</taxon>
        <taxon>Fungi</taxon>
        <taxon>Dikarya</taxon>
        <taxon>Ascomycota</taxon>
        <taxon>Saccharomycotina</taxon>
        <taxon>Pichiomycetes</taxon>
        <taxon>Metschnikowiaceae</taxon>
        <taxon>Australozyma</taxon>
    </lineage>
</organism>
<keyword evidence="1" id="KW-1133">Transmembrane helix</keyword>